<feature type="compositionally biased region" description="Basic and acidic residues" evidence="1">
    <location>
        <begin position="244"/>
        <end position="255"/>
    </location>
</feature>
<keyword evidence="2" id="KW-0732">Signal</keyword>
<proteinExistence type="predicted"/>
<feature type="compositionally biased region" description="Acidic residues" evidence="1">
    <location>
        <begin position="256"/>
        <end position="265"/>
    </location>
</feature>
<evidence type="ECO:0000313" key="3">
    <source>
        <dbReference type="Proteomes" id="UP000515135"/>
    </source>
</evidence>
<feature type="region of interest" description="Disordered" evidence="1">
    <location>
        <begin position="107"/>
        <end position="481"/>
    </location>
</feature>
<accession>A0A6P4YBV9</accession>
<feature type="compositionally biased region" description="Basic and acidic residues" evidence="1">
    <location>
        <begin position="191"/>
        <end position="201"/>
    </location>
</feature>
<feature type="compositionally biased region" description="Basic and acidic residues" evidence="1">
    <location>
        <begin position="358"/>
        <end position="371"/>
    </location>
</feature>
<feature type="region of interest" description="Disordered" evidence="1">
    <location>
        <begin position="54"/>
        <end position="73"/>
    </location>
</feature>
<dbReference type="KEGG" id="bbel:109463845"/>
<reference evidence="4" key="1">
    <citation type="submission" date="2025-08" db="UniProtKB">
        <authorList>
            <consortium name="RefSeq"/>
        </authorList>
    </citation>
    <scope>IDENTIFICATION</scope>
    <source>
        <tissue evidence="4">Gonad</tissue>
    </source>
</reference>
<gene>
    <name evidence="4" type="primary">LOC109463845</name>
</gene>
<feature type="signal peptide" evidence="2">
    <location>
        <begin position="1"/>
        <end position="23"/>
    </location>
</feature>
<name>A0A6P4YBV9_BRABE</name>
<feature type="compositionally biased region" description="Polar residues" evidence="1">
    <location>
        <begin position="226"/>
        <end position="235"/>
    </location>
</feature>
<dbReference type="OrthoDB" id="10049999at2759"/>
<feature type="compositionally biased region" description="Basic and acidic residues" evidence="1">
    <location>
        <begin position="451"/>
        <end position="470"/>
    </location>
</feature>
<organism evidence="3 4">
    <name type="scientific">Branchiostoma belcheri</name>
    <name type="common">Amphioxus</name>
    <dbReference type="NCBI Taxonomy" id="7741"/>
    <lineage>
        <taxon>Eukaryota</taxon>
        <taxon>Metazoa</taxon>
        <taxon>Chordata</taxon>
        <taxon>Cephalochordata</taxon>
        <taxon>Leptocardii</taxon>
        <taxon>Amphioxiformes</taxon>
        <taxon>Branchiostomatidae</taxon>
        <taxon>Branchiostoma</taxon>
    </lineage>
</organism>
<feature type="compositionally biased region" description="Acidic residues" evidence="1">
    <location>
        <begin position="385"/>
        <end position="397"/>
    </location>
</feature>
<protein>
    <submittedName>
        <fullName evidence="4">Uncharacterized protein DDB_G0290685-like</fullName>
    </submittedName>
</protein>
<dbReference type="Proteomes" id="UP000515135">
    <property type="component" value="Unplaced"/>
</dbReference>
<sequence length="504" mass="55927">MQLLLVFLAVLQMYILPRGGATAGSVEKEACPGGNCESSYSFNNDDVLIRKQRYARGPGGGRTDSDRQDDSDGVQIETVEWDEDDIDRPHYHGQSEIYKAVLLQTDPEDDQPAQKPPLAENDIPPDQDLDDFKARSAPMAEDKADGSTDTVIDKDRDEKDETLTSEASEDKGSSKNKNVESKKKRRKSGKRDHDDFSDLHFHRMSSLYQTVMTKGELEEEEETKGSEVTGQSNGEGQDDDLDLDESKNGDEKGDDSGLEEPEDLSDTTANQDNDLNVDKESFNVSEDKGSPQNLDVEPKKKRKKRNAGKRDHDDYTGLHFHRMSSLYQTVMTKGELEEEEEVNGSKVTGQTNDEGQGDIDKESGSDKHECSENCNCPSCQKGQQETEESSEDEDNEDGGGVKSSEEDGGGVKSSEEDGGGATSEEDGGGATSEEDGGRATNSEEDEVYEDTDQRPVEKLNEEETQDKERESAEEDTPINVKDYISRMLVKYRDERLVHTHTDDP</sequence>
<evidence type="ECO:0000256" key="2">
    <source>
        <dbReference type="SAM" id="SignalP"/>
    </source>
</evidence>
<feature type="chain" id="PRO_5027818889" evidence="2">
    <location>
        <begin position="24"/>
        <end position="504"/>
    </location>
</feature>
<dbReference type="RefSeq" id="XP_019616282.1">
    <property type="nucleotide sequence ID" value="XM_019760723.1"/>
</dbReference>
<dbReference type="GeneID" id="109463845"/>
<keyword evidence="3" id="KW-1185">Reference proteome</keyword>
<feature type="compositionally biased region" description="Polar residues" evidence="1">
    <location>
        <begin position="345"/>
        <end position="354"/>
    </location>
</feature>
<evidence type="ECO:0000313" key="4">
    <source>
        <dbReference type="RefSeq" id="XP_019616282.1"/>
    </source>
</evidence>
<feature type="compositionally biased region" description="Basic and acidic residues" evidence="1">
    <location>
        <begin position="276"/>
        <end position="289"/>
    </location>
</feature>
<feature type="compositionally biased region" description="Basic and acidic residues" evidence="1">
    <location>
        <begin position="130"/>
        <end position="181"/>
    </location>
</feature>
<evidence type="ECO:0000256" key="1">
    <source>
        <dbReference type="SAM" id="MobiDB-lite"/>
    </source>
</evidence>
<dbReference type="AlphaFoldDB" id="A0A6P4YBV9"/>
<feature type="compositionally biased region" description="Polar residues" evidence="1">
    <location>
        <begin position="372"/>
        <end position="383"/>
    </location>
</feature>